<comment type="similarity">
    <text evidence="6">Belongs to the cytochrome b5 family.</text>
</comment>
<dbReference type="Pfam" id="PF00175">
    <property type="entry name" value="NAD_binding_1"/>
    <property type="match status" value="1"/>
</dbReference>
<dbReference type="PROSITE" id="PS00191">
    <property type="entry name" value="CYTOCHROME_B5_1"/>
    <property type="match status" value="1"/>
</dbReference>
<evidence type="ECO:0000313" key="9">
    <source>
        <dbReference type="EMBL" id="MBY12954.1"/>
    </source>
</evidence>
<protein>
    <submittedName>
        <fullName evidence="9">Cytochrome b5 reductase 4</fullName>
    </submittedName>
</protein>
<evidence type="ECO:0000256" key="6">
    <source>
        <dbReference type="RuleBase" id="RU362121"/>
    </source>
</evidence>
<dbReference type="InterPro" id="IPR001433">
    <property type="entry name" value="OxRdtase_FAD/NAD-bd"/>
</dbReference>
<dbReference type="InterPro" id="IPR008333">
    <property type="entry name" value="Cbr1-like_FAD-bd_dom"/>
</dbReference>
<keyword evidence="3 6" id="KW-0479">Metal-binding</keyword>
<dbReference type="PRINTS" id="PR00406">
    <property type="entry name" value="CYTB5RDTASE"/>
</dbReference>
<proteinExistence type="inferred from homology"/>
<dbReference type="Gene3D" id="2.40.30.10">
    <property type="entry name" value="Translation factors"/>
    <property type="match status" value="1"/>
</dbReference>
<name>A0A2S2N6V9_SCHGA</name>
<dbReference type="PROSITE" id="PS50255">
    <property type="entry name" value="CYTOCHROME_B5_2"/>
    <property type="match status" value="1"/>
</dbReference>
<dbReference type="InterPro" id="IPR036400">
    <property type="entry name" value="Cyt_B5-like_heme/steroid_sf"/>
</dbReference>
<dbReference type="InterPro" id="IPR017938">
    <property type="entry name" value="Riboflavin_synthase-like_b-brl"/>
</dbReference>
<evidence type="ECO:0000259" key="7">
    <source>
        <dbReference type="PROSITE" id="PS50255"/>
    </source>
</evidence>
<dbReference type="SUPFAM" id="SSF52343">
    <property type="entry name" value="Ferredoxin reductase-like, C-terminal NADP-linked domain"/>
    <property type="match status" value="1"/>
</dbReference>
<dbReference type="GO" id="GO:0006801">
    <property type="term" value="P:superoxide metabolic process"/>
    <property type="evidence" value="ECO:0007669"/>
    <property type="project" value="TreeGrafter"/>
</dbReference>
<keyword evidence="2 6" id="KW-0349">Heme</keyword>
<dbReference type="GO" id="GO:0046872">
    <property type="term" value="F:metal ion binding"/>
    <property type="evidence" value="ECO:0007669"/>
    <property type="project" value="UniProtKB-UniRule"/>
</dbReference>
<evidence type="ECO:0000256" key="4">
    <source>
        <dbReference type="ARBA" id="ARBA00023002"/>
    </source>
</evidence>
<keyword evidence="5 6" id="KW-0408">Iron</keyword>
<dbReference type="FunFam" id="3.10.120.10:FF:000001">
    <property type="entry name" value="Cytochrome b5 reductase 4"/>
    <property type="match status" value="1"/>
</dbReference>
<dbReference type="SMART" id="SM01117">
    <property type="entry name" value="Cyt-b5"/>
    <property type="match status" value="1"/>
</dbReference>
<dbReference type="GO" id="GO:0004128">
    <property type="term" value="F:cytochrome-b5 reductase activity, acting on NAD(P)H"/>
    <property type="evidence" value="ECO:0007669"/>
    <property type="project" value="TreeGrafter"/>
</dbReference>
<feature type="domain" description="Cytochrome b5 heme-binding" evidence="7">
    <location>
        <begin position="38"/>
        <end position="114"/>
    </location>
</feature>
<dbReference type="CDD" id="cd06183">
    <property type="entry name" value="cyt_b5_reduct_like"/>
    <property type="match status" value="1"/>
</dbReference>
<reference evidence="9" key="1">
    <citation type="submission" date="2018-04" db="EMBL/GenBank/DDBJ databases">
        <title>Transcriptome of Schizaphis graminum biotype I.</title>
        <authorList>
            <person name="Scully E.D."/>
            <person name="Geib S.M."/>
            <person name="Palmer N.A."/>
            <person name="Koch K."/>
            <person name="Bradshaw J."/>
            <person name="Heng-Moss T."/>
            <person name="Sarath G."/>
        </authorList>
    </citation>
    <scope>NUCLEOTIDE SEQUENCE</scope>
</reference>
<dbReference type="PROSITE" id="PS51384">
    <property type="entry name" value="FAD_FR"/>
    <property type="match status" value="1"/>
</dbReference>
<evidence type="ECO:0000259" key="8">
    <source>
        <dbReference type="PROSITE" id="PS51384"/>
    </source>
</evidence>
<feature type="domain" description="FAD-binding FR-type" evidence="8">
    <location>
        <begin position="228"/>
        <end position="338"/>
    </location>
</feature>
<dbReference type="InterPro" id="IPR039261">
    <property type="entry name" value="FNR_nucleotide-bd"/>
</dbReference>
<dbReference type="Gene3D" id="3.10.120.10">
    <property type="entry name" value="Cytochrome b5-like heme/steroid binding domain"/>
    <property type="match status" value="1"/>
</dbReference>
<dbReference type="InterPro" id="IPR018506">
    <property type="entry name" value="Cyt_B5_heme-BS"/>
</dbReference>
<organism evidence="9">
    <name type="scientific">Schizaphis graminum</name>
    <name type="common">Green bug aphid</name>
    <dbReference type="NCBI Taxonomy" id="13262"/>
    <lineage>
        <taxon>Eukaryota</taxon>
        <taxon>Metazoa</taxon>
        <taxon>Ecdysozoa</taxon>
        <taxon>Arthropoda</taxon>
        <taxon>Hexapoda</taxon>
        <taxon>Insecta</taxon>
        <taxon>Pterygota</taxon>
        <taxon>Neoptera</taxon>
        <taxon>Paraneoptera</taxon>
        <taxon>Hemiptera</taxon>
        <taxon>Sternorrhyncha</taxon>
        <taxon>Aphidomorpha</taxon>
        <taxon>Aphidoidea</taxon>
        <taxon>Aphididae</taxon>
        <taxon>Aphidini</taxon>
        <taxon>Schizaphis</taxon>
    </lineage>
</organism>
<dbReference type="GO" id="GO:0005783">
    <property type="term" value="C:endoplasmic reticulum"/>
    <property type="evidence" value="ECO:0007669"/>
    <property type="project" value="TreeGrafter"/>
</dbReference>
<accession>A0A2S2N6V9</accession>
<dbReference type="PANTHER" id="PTHR46237:SF1">
    <property type="entry name" value="CYTOCHROME B5 REDUCTASE 4"/>
    <property type="match status" value="1"/>
</dbReference>
<gene>
    <name evidence="9" type="primary">cyb5r4</name>
    <name evidence="9" type="ORF">g.84705</name>
</gene>
<comment type="similarity">
    <text evidence="1">Belongs to the flavoprotein pyridine nucleotide cytochrome reductase family.</text>
</comment>
<dbReference type="InterPro" id="IPR001199">
    <property type="entry name" value="Cyt_B5-like_heme/steroid-bd"/>
</dbReference>
<evidence type="ECO:0000256" key="2">
    <source>
        <dbReference type="ARBA" id="ARBA00022617"/>
    </source>
</evidence>
<dbReference type="AlphaFoldDB" id="A0A2S2N6V9"/>
<dbReference type="InterPro" id="IPR017927">
    <property type="entry name" value="FAD-bd_FR_type"/>
</dbReference>
<evidence type="ECO:0000256" key="3">
    <source>
        <dbReference type="ARBA" id="ARBA00022723"/>
    </source>
</evidence>
<dbReference type="Pfam" id="PF00970">
    <property type="entry name" value="FAD_binding_6"/>
    <property type="match status" value="1"/>
</dbReference>
<sequence>MATGTTRNKVALAPGHSLMDWIRLGNSGSDLTGVGGKILSVSKSELAKHNKRTDAWLAIRGTVYNVTQYMDFHPGGVDELVRGIGTDATKLFSEIHAWVNYESILQKCVVGRLVNEELFKLPDILKAATDVPENELNMDWFQQLGFLCFVFYTKTPYPEVSITLKQPNEFCFALNGKTRCITLHKNVNWPCVVKIVADIGKVQVKLIKKVLGLWPTFGTLSTTRNIQIDYWKCELLNSFDVTHNAKFLLFKYQQNLYNHVYPGRHIYIKANVNGHVVSRPYTPVWPLVETTEYGKISEDTLCLLVKSYPNGKLSRHLCSLNQGDSIEVSRPQGSFECWTSKTNLILLAAGTGITPMLPIIWNALHSTIKKYNITLLYFNKKETCIIWKNYLDQKSAAYLSRLTVHYILSEEEDSKGDTKGHIDESVIIKYFPSLHEDSMNEYAVCICGPPGFNKLCEKLVVQQGYKKDDYFVFG</sequence>
<dbReference type="Pfam" id="PF00173">
    <property type="entry name" value="Cyt-b5"/>
    <property type="match status" value="1"/>
</dbReference>
<dbReference type="GO" id="GO:0020037">
    <property type="term" value="F:heme binding"/>
    <property type="evidence" value="ECO:0007669"/>
    <property type="project" value="UniProtKB-UniRule"/>
</dbReference>
<dbReference type="SUPFAM" id="SSF63380">
    <property type="entry name" value="Riboflavin synthase domain-like"/>
    <property type="match status" value="1"/>
</dbReference>
<dbReference type="EMBL" id="GGMR01000335">
    <property type="protein sequence ID" value="MBY12954.1"/>
    <property type="molecule type" value="Transcribed_RNA"/>
</dbReference>
<dbReference type="Gene3D" id="3.40.50.80">
    <property type="entry name" value="Nucleotide-binding domain of ferredoxin-NADP reductase (FNR) module"/>
    <property type="match status" value="1"/>
</dbReference>
<dbReference type="PANTHER" id="PTHR46237">
    <property type="entry name" value="CYTOCHROME B5 REDUCTASE 4 FAMILY MEMBER"/>
    <property type="match status" value="1"/>
</dbReference>
<dbReference type="InterPro" id="IPR051872">
    <property type="entry name" value="Cytochrome_b5/Flavoprotein_Rdt"/>
</dbReference>
<evidence type="ECO:0000256" key="1">
    <source>
        <dbReference type="ARBA" id="ARBA00006105"/>
    </source>
</evidence>
<evidence type="ECO:0000256" key="5">
    <source>
        <dbReference type="ARBA" id="ARBA00023004"/>
    </source>
</evidence>
<keyword evidence="4" id="KW-0560">Oxidoreductase</keyword>
<dbReference type="SUPFAM" id="SSF55856">
    <property type="entry name" value="Cytochrome b5-like heme/steroid binding domain"/>
    <property type="match status" value="1"/>
</dbReference>